<evidence type="ECO:0000256" key="8">
    <source>
        <dbReference type="ARBA" id="ARBA00023065"/>
    </source>
</evidence>
<keyword evidence="3" id="KW-0813">Transport</keyword>
<keyword evidence="5 12" id="KW-0812">Transmembrane</keyword>
<feature type="transmembrane region" description="Helical" evidence="12">
    <location>
        <begin position="297"/>
        <end position="320"/>
    </location>
</feature>
<dbReference type="WBParaSite" id="SMTH1_7280.3">
    <property type="protein sequence ID" value="SMTH1_7280.3"/>
    <property type="gene ID" value="SMTH1_7280"/>
</dbReference>
<feature type="transmembrane region" description="Helical" evidence="12">
    <location>
        <begin position="130"/>
        <end position="147"/>
    </location>
</feature>
<feature type="transmembrane region" description="Helical" evidence="12">
    <location>
        <begin position="198"/>
        <end position="219"/>
    </location>
</feature>
<name>A0AA85BRJ8_9TREM</name>
<feature type="transmembrane region" description="Helical" evidence="12">
    <location>
        <begin position="326"/>
        <end position="351"/>
    </location>
</feature>
<evidence type="ECO:0000256" key="9">
    <source>
        <dbReference type="ARBA" id="ARBA00023136"/>
    </source>
</evidence>
<dbReference type="InterPro" id="IPR004878">
    <property type="entry name" value="Otopetrin"/>
</dbReference>
<feature type="transmembrane region" description="Helical" evidence="12">
    <location>
        <begin position="248"/>
        <end position="268"/>
    </location>
</feature>
<evidence type="ECO:0000313" key="15">
    <source>
        <dbReference type="WBParaSite" id="SMTH1_7280.2"/>
    </source>
</evidence>
<proteinExistence type="inferred from homology"/>
<keyword evidence="6" id="KW-0375">Hydrogen ion transport</keyword>
<feature type="transmembrane region" description="Helical" evidence="12">
    <location>
        <begin position="79"/>
        <end position="101"/>
    </location>
</feature>
<dbReference type="PANTHER" id="PTHR21522:SF32">
    <property type="entry name" value="OTOPETRIN-2"/>
    <property type="match status" value="1"/>
</dbReference>
<evidence type="ECO:0000256" key="1">
    <source>
        <dbReference type="ARBA" id="ARBA00004651"/>
    </source>
</evidence>
<feature type="compositionally biased region" description="Basic and acidic residues" evidence="11">
    <location>
        <begin position="611"/>
        <end position="627"/>
    </location>
</feature>
<accession>A0AA85BRJ8</accession>
<keyword evidence="7 12" id="KW-1133">Transmembrane helix</keyword>
<dbReference type="GO" id="GO:0005886">
    <property type="term" value="C:plasma membrane"/>
    <property type="evidence" value="ECO:0007669"/>
    <property type="project" value="UniProtKB-SubCell"/>
</dbReference>
<evidence type="ECO:0000256" key="11">
    <source>
        <dbReference type="SAM" id="MobiDB-lite"/>
    </source>
</evidence>
<feature type="transmembrane region" description="Helical" evidence="12">
    <location>
        <begin position="371"/>
        <end position="395"/>
    </location>
</feature>
<keyword evidence="9 12" id="KW-0472">Membrane</keyword>
<feature type="transmembrane region" description="Helical" evidence="12">
    <location>
        <begin position="449"/>
        <end position="468"/>
    </location>
</feature>
<reference evidence="14 15" key="1">
    <citation type="submission" date="2023-11" db="UniProtKB">
        <authorList>
            <consortium name="WormBaseParasite"/>
        </authorList>
    </citation>
    <scope>IDENTIFICATION</scope>
</reference>
<comment type="similarity">
    <text evidence="2">Belongs to the otopetrin family.</text>
</comment>
<evidence type="ECO:0000313" key="13">
    <source>
        <dbReference type="Proteomes" id="UP000050791"/>
    </source>
</evidence>
<dbReference type="Pfam" id="PF03189">
    <property type="entry name" value="Otopetrin"/>
    <property type="match status" value="1"/>
</dbReference>
<feature type="transmembrane region" description="Helical" evidence="12">
    <location>
        <begin position="46"/>
        <end position="67"/>
    </location>
</feature>
<feature type="transmembrane region" description="Helical" evidence="12">
    <location>
        <begin position="167"/>
        <end position="186"/>
    </location>
</feature>
<dbReference type="GO" id="GO:0015252">
    <property type="term" value="F:proton channel activity"/>
    <property type="evidence" value="ECO:0007669"/>
    <property type="project" value="InterPro"/>
</dbReference>
<feature type="region of interest" description="Disordered" evidence="11">
    <location>
        <begin position="595"/>
        <end position="635"/>
    </location>
</feature>
<organism evidence="13 14">
    <name type="scientific">Schistosoma mattheei</name>
    <dbReference type="NCBI Taxonomy" id="31246"/>
    <lineage>
        <taxon>Eukaryota</taxon>
        <taxon>Metazoa</taxon>
        <taxon>Spiralia</taxon>
        <taxon>Lophotrochozoa</taxon>
        <taxon>Platyhelminthes</taxon>
        <taxon>Trematoda</taxon>
        <taxon>Digenea</taxon>
        <taxon>Strigeidida</taxon>
        <taxon>Schistosomatoidea</taxon>
        <taxon>Schistosomatidae</taxon>
        <taxon>Schistosoma</taxon>
    </lineage>
</organism>
<sequence>MGKIHFNTSVPDSDQITNGKNVEGDGGPLKVSANSARKAKNHLQRVVSMFYCFLIFAIGLSITLYNTGEKEAETENSFVSFYTIMFVSSIIVMIFTLGYVYRHRNASLEAIEKGELSAPRIAFSFRGEDVNLYLRFGIGLFAAMSIVHSATRCYEIAKKYPLHSASIIYIFFKILFFITQTVFLLLLHRIVILVRIRIFSFILLHILTVNLCIWSDAVIKKISKSIGTLAVLNVTVVHKKYELAATNYFLPAVPEYCAIAVAVVYELLHRVGQLKQIECQHEKKEEHHVKCVDRGSIGIIIGTVIICIVMGVVMLLEIWGKKIHNYVYIVHSTETSILFIIALIFCVIGIWNTRKLKFSVNFSNQNLDSKLLIVTFFITVTFLVACILLNIAFLLGNGFNNNEQQCLKLHLFSALLELIQVTVQNFFINDLFYRCCHDASYQQRKPGRAMIALLSAINFSLWTIYSFQAKHNNILLSVNKNYVQTSELQSLFIYINVALPMVMLYRYHSSVCLAIEYIRVYEDEITRYESMLRGVPHTKLLPFGSKWEVIESQHPNYSLPANLLTVPRTRALSEPVVTLNPSAFLKEVHTLDKSNTAIHGNHQNISSLNEQEEKKQTIKSNKLEQSKSQKYTNQNKRRTTHISMELAQYRVNASEMEHRLAEMKLKKYKRGKDDHSINEKLTLNRFNPHKEAEPTMSTSLSDSALSTVRTTDTINEDDDEDAFTGGMECDDYERQNPSPESCYYTKTGIVVQLHILHKVNYNFETKTISKVRCKDIIQNNSIRL</sequence>
<dbReference type="WBParaSite" id="SMTH1_7280.1">
    <property type="protein sequence ID" value="SMTH1_7280.1"/>
    <property type="gene ID" value="SMTH1_7280"/>
</dbReference>
<keyword evidence="8" id="KW-0406">Ion transport</keyword>
<evidence type="ECO:0000256" key="10">
    <source>
        <dbReference type="ARBA" id="ARBA00023303"/>
    </source>
</evidence>
<feature type="compositionally biased region" description="Polar residues" evidence="11">
    <location>
        <begin position="1"/>
        <end position="20"/>
    </location>
</feature>
<evidence type="ECO:0000256" key="12">
    <source>
        <dbReference type="SAM" id="Phobius"/>
    </source>
</evidence>
<evidence type="ECO:0000256" key="2">
    <source>
        <dbReference type="ARBA" id="ARBA00006513"/>
    </source>
</evidence>
<feature type="region of interest" description="Disordered" evidence="11">
    <location>
        <begin position="1"/>
        <end position="27"/>
    </location>
</feature>
<feature type="compositionally biased region" description="Polar residues" evidence="11">
    <location>
        <begin position="595"/>
        <end position="609"/>
    </location>
</feature>
<dbReference type="Proteomes" id="UP000050791">
    <property type="component" value="Unassembled WGS sequence"/>
</dbReference>
<feature type="region of interest" description="Disordered" evidence="11">
    <location>
        <begin position="715"/>
        <end position="737"/>
    </location>
</feature>
<comment type="subcellular location">
    <subcellularLocation>
        <location evidence="1">Cell membrane</location>
        <topology evidence="1">Multi-pass membrane protein</topology>
    </subcellularLocation>
</comment>
<keyword evidence="10" id="KW-0407">Ion channel</keyword>
<dbReference type="AlphaFoldDB" id="A0AA85BRJ8"/>
<evidence type="ECO:0000256" key="4">
    <source>
        <dbReference type="ARBA" id="ARBA00022475"/>
    </source>
</evidence>
<evidence type="ECO:0000256" key="7">
    <source>
        <dbReference type="ARBA" id="ARBA00022989"/>
    </source>
</evidence>
<evidence type="ECO:0000256" key="3">
    <source>
        <dbReference type="ARBA" id="ARBA00022448"/>
    </source>
</evidence>
<protein>
    <submittedName>
        <fullName evidence="14 15">Otopetrin-3</fullName>
    </submittedName>
</protein>
<dbReference type="WBParaSite" id="SMTH1_7280.2">
    <property type="protein sequence ID" value="SMTH1_7280.2"/>
    <property type="gene ID" value="SMTH1_7280"/>
</dbReference>
<dbReference type="PANTHER" id="PTHR21522">
    <property type="entry name" value="PROTON CHANNEL OTOP"/>
    <property type="match status" value="1"/>
</dbReference>
<evidence type="ECO:0000256" key="6">
    <source>
        <dbReference type="ARBA" id="ARBA00022781"/>
    </source>
</evidence>
<feature type="transmembrane region" description="Helical" evidence="12">
    <location>
        <begin position="407"/>
        <end position="428"/>
    </location>
</feature>
<evidence type="ECO:0000313" key="14">
    <source>
        <dbReference type="WBParaSite" id="SMTH1_7280.1"/>
    </source>
</evidence>
<evidence type="ECO:0000256" key="5">
    <source>
        <dbReference type="ARBA" id="ARBA00022692"/>
    </source>
</evidence>
<keyword evidence="4" id="KW-1003">Cell membrane</keyword>